<gene>
    <name evidence="1" type="ORF">H7344_08950</name>
</gene>
<dbReference type="EMBL" id="JACMYC010000004">
    <property type="protein sequence ID" value="MBC2960420.1"/>
    <property type="molecule type" value="Genomic_DNA"/>
</dbReference>
<sequence length="259" mass="28024">MGFRRSPEEVAAVQATLADVEFVGGESLSVDFLTHPETIRDILPADLDPGAEPRITVQVSRWRSNCVGDFAASAVYVSASHDGVAGDYVLTMFMDNDVPMLFGRDLYGEPKKIGTSTLWRNDGHMTGILERRGTTLVRIEADLGPDRGPTEVLGRNFNVKYELEPGAQALAGPPTLTMAEFAQRTTLVRKGPATLELTGTVHDPLDSLEVLELRDAVYVETGMKASCVPLGEMDADAFLPLALGRSDHWPALSTARLPA</sequence>
<protein>
    <submittedName>
        <fullName evidence="1">Acetoacetate decarboxylase family protein</fullName>
    </submittedName>
</protein>
<dbReference type="InterPro" id="IPR010451">
    <property type="entry name" value="Acetoacetate_decarboxylase"/>
</dbReference>
<dbReference type="RefSeq" id="WP_186345673.1">
    <property type="nucleotide sequence ID" value="NZ_BMMR01000001.1"/>
</dbReference>
<evidence type="ECO:0000313" key="1">
    <source>
        <dbReference type="EMBL" id="MBC2960420.1"/>
    </source>
</evidence>
<dbReference type="Pfam" id="PF06314">
    <property type="entry name" value="ADC"/>
    <property type="match status" value="1"/>
</dbReference>
<dbReference type="Gene3D" id="2.40.400.10">
    <property type="entry name" value="Acetoacetate decarboxylase-like"/>
    <property type="match status" value="1"/>
</dbReference>
<keyword evidence="2" id="KW-1185">Reference proteome</keyword>
<comment type="caution">
    <text evidence="1">The sequence shown here is derived from an EMBL/GenBank/DDBJ whole genome shotgun (WGS) entry which is preliminary data.</text>
</comment>
<evidence type="ECO:0000313" key="2">
    <source>
        <dbReference type="Proteomes" id="UP000604001"/>
    </source>
</evidence>
<dbReference type="SUPFAM" id="SSF160104">
    <property type="entry name" value="Acetoacetate decarboxylase-like"/>
    <property type="match status" value="1"/>
</dbReference>
<dbReference type="Proteomes" id="UP000604001">
    <property type="component" value="Unassembled WGS sequence"/>
</dbReference>
<proteinExistence type="predicted"/>
<organism evidence="1 2">
    <name type="scientific">Nocardioides deserti</name>
    <dbReference type="NCBI Taxonomy" id="1588644"/>
    <lineage>
        <taxon>Bacteria</taxon>
        <taxon>Bacillati</taxon>
        <taxon>Actinomycetota</taxon>
        <taxon>Actinomycetes</taxon>
        <taxon>Propionibacteriales</taxon>
        <taxon>Nocardioidaceae</taxon>
        <taxon>Nocardioides</taxon>
    </lineage>
</organism>
<dbReference type="InterPro" id="IPR023375">
    <property type="entry name" value="ADC_dom_sf"/>
</dbReference>
<accession>A0ABR6U7N0</accession>
<reference evidence="1 2" key="1">
    <citation type="submission" date="2020-08" db="EMBL/GenBank/DDBJ databases">
        <title>novel species in genus Nocardioides.</title>
        <authorList>
            <person name="Zhang G."/>
        </authorList>
    </citation>
    <scope>NUCLEOTIDE SEQUENCE [LARGE SCALE GENOMIC DNA]</scope>
    <source>
        <strain evidence="1 2">SC8A-24</strain>
    </source>
</reference>
<name>A0ABR6U7N0_9ACTN</name>